<dbReference type="EMBL" id="JAGSOJ010000006">
    <property type="protein sequence ID" value="MCM1992612.1"/>
    <property type="molecule type" value="Genomic_DNA"/>
</dbReference>
<gene>
    <name evidence="5" type="ORF">KDK92_23095</name>
</gene>
<evidence type="ECO:0000259" key="4">
    <source>
        <dbReference type="SMART" id="SM00903"/>
    </source>
</evidence>
<dbReference type="Gene3D" id="2.30.110.10">
    <property type="entry name" value="Electron Transport, Fmn-binding Protein, Chain A"/>
    <property type="match status" value="1"/>
</dbReference>
<dbReference type="InterPro" id="IPR002563">
    <property type="entry name" value="Flavin_Rdtase-like_dom"/>
</dbReference>
<dbReference type="SMART" id="SM00903">
    <property type="entry name" value="Flavin_Reduct"/>
    <property type="match status" value="1"/>
</dbReference>
<keyword evidence="2" id="KW-0285">Flavoprotein</keyword>
<dbReference type="RefSeq" id="WP_250861779.1">
    <property type="nucleotide sequence ID" value="NZ_JAGSOJ010000006.1"/>
</dbReference>
<evidence type="ECO:0000313" key="5">
    <source>
        <dbReference type="EMBL" id="MCM1992612.1"/>
    </source>
</evidence>
<feature type="domain" description="Flavin reductase like" evidence="4">
    <location>
        <begin position="10"/>
        <end position="157"/>
    </location>
</feature>
<evidence type="ECO:0000256" key="3">
    <source>
        <dbReference type="ARBA" id="ARBA00038054"/>
    </source>
</evidence>
<comment type="caution">
    <text evidence="5">The sequence shown here is derived from an EMBL/GenBank/DDBJ whole genome shotgun (WGS) entry which is preliminary data.</text>
</comment>
<dbReference type="InterPro" id="IPR012349">
    <property type="entry name" value="Split_barrel_FMN-bd"/>
</dbReference>
<dbReference type="SUPFAM" id="SSF50475">
    <property type="entry name" value="FMN-binding split barrel"/>
    <property type="match status" value="1"/>
</dbReference>
<keyword evidence="6" id="KW-1185">Reference proteome</keyword>
<evidence type="ECO:0000256" key="2">
    <source>
        <dbReference type="ARBA" id="ARBA00022630"/>
    </source>
</evidence>
<protein>
    <submittedName>
        <fullName evidence="5">Flavin reductase family protein</fullName>
    </submittedName>
</protein>
<evidence type="ECO:0000256" key="1">
    <source>
        <dbReference type="ARBA" id="ARBA00001917"/>
    </source>
</evidence>
<dbReference type="GO" id="GO:0010181">
    <property type="term" value="F:FMN binding"/>
    <property type="evidence" value="ECO:0007669"/>
    <property type="project" value="InterPro"/>
</dbReference>
<dbReference type="Proteomes" id="UP001056429">
    <property type="component" value="Unassembled WGS sequence"/>
</dbReference>
<comment type="cofactor">
    <cofactor evidence="1">
        <name>FMN</name>
        <dbReference type="ChEBI" id="CHEBI:58210"/>
    </cofactor>
</comment>
<organism evidence="5 6">
    <name type="scientific">Oceanirhabdus seepicola</name>
    <dbReference type="NCBI Taxonomy" id="2828781"/>
    <lineage>
        <taxon>Bacteria</taxon>
        <taxon>Bacillati</taxon>
        <taxon>Bacillota</taxon>
        <taxon>Clostridia</taxon>
        <taxon>Eubacteriales</taxon>
        <taxon>Clostridiaceae</taxon>
        <taxon>Oceanirhabdus</taxon>
    </lineage>
</organism>
<reference evidence="5" key="1">
    <citation type="journal article" date="2021" name="mSystems">
        <title>Bacteria and Archaea Synergistically Convert Glycine Betaine to Biogenic Methane in the Formosa Cold Seep of the South China Sea.</title>
        <authorList>
            <person name="Li L."/>
            <person name="Zhang W."/>
            <person name="Zhang S."/>
            <person name="Song L."/>
            <person name="Sun Q."/>
            <person name="Zhang H."/>
            <person name="Xiang H."/>
            <person name="Dong X."/>
        </authorList>
    </citation>
    <scope>NUCLEOTIDE SEQUENCE</scope>
    <source>
        <strain evidence="5">ZWT</strain>
    </source>
</reference>
<dbReference type="PANTHER" id="PTHR43567">
    <property type="entry name" value="FLAVOREDOXIN-RELATED-RELATED"/>
    <property type="match status" value="1"/>
</dbReference>
<evidence type="ECO:0000313" key="6">
    <source>
        <dbReference type="Proteomes" id="UP001056429"/>
    </source>
</evidence>
<dbReference type="AlphaFoldDB" id="A0A9J6P8W0"/>
<dbReference type="GO" id="GO:0016646">
    <property type="term" value="F:oxidoreductase activity, acting on the CH-NH group of donors, NAD or NADP as acceptor"/>
    <property type="evidence" value="ECO:0007669"/>
    <property type="project" value="UniProtKB-ARBA"/>
</dbReference>
<reference evidence="5" key="2">
    <citation type="submission" date="2021-04" db="EMBL/GenBank/DDBJ databases">
        <authorList>
            <person name="Dong X."/>
        </authorList>
    </citation>
    <scope>NUCLEOTIDE SEQUENCE</scope>
    <source>
        <strain evidence="5">ZWT</strain>
    </source>
</reference>
<proteinExistence type="inferred from homology"/>
<dbReference type="PANTHER" id="PTHR43567:SF1">
    <property type="entry name" value="FLAVOREDOXIN"/>
    <property type="match status" value="1"/>
</dbReference>
<sequence length="202" mass="22678">MKREFKGSAMLNPVPLALITSKDLDTDKTNVFTVGWIGTACTKPPMLSIAIRPERYSYELIKKSGELVVNLPSDNLVKAVDFCGVRSGREIDKIENFNLTLKGSTKISTPYIDECPVALECSVRDIIPLGTHDLFLVDVLCSHVNENIIDEKGKIHFENANLLHYCHGEYYPMVNKSIGSFGYSVRKKKKSKNKPNKKTNKK</sequence>
<comment type="similarity">
    <text evidence="3">Belongs to the flavoredoxin family.</text>
</comment>
<name>A0A9J6P8W0_9CLOT</name>
<accession>A0A9J6P8W0</accession>
<dbReference type="Pfam" id="PF01613">
    <property type="entry name" value="Flavin_Reduct"/>
    <property type="match status" value="1"/>
</dbReference>
<dbReference type="InterPro" id="IPR052174">
    <property type="entry name" value="Flavoredoxin"/>
</dbReference>